<organism evidence="2 3">
    <name type="scientific">Pyruvatibacter mobilis</name>
    <dbReference type="NCBI Taxonomy" id="1712261"/>
    <lineage>
        <taxon>Bacteria</taxon>
        <taxon>Pseudomonadati</taxon>
        <taxon>Pseudomonadota</taxon>
        <taxon>Alphaproteobacteria</taxon>
        <taxon>Hyphomicrobiales</taxon>
        <taxon>Parvibaculaceae</taxon>
        <taxon>Pyruvatibacter</taxon>
    </lineage>
</organism>
<gene>
    <name evidence="2" type="ORF">GTQ45_04995</name>
</gene>
<feature type="domain" description="UspA" evidence="1">
    <location>
        <begin position="15"/>
        <end position="153"/>
    </location>
</feature>
<evidence type="ECO:0000313" key="3">
    <source>
        <dbReference type="Proteomes" id="UP000470384"/>
    </source>
</evidence>
<proteinExistence type="predicted"/>
<protein>
    <submittedName>
        <fullName evidence="2">Universal stress protein</fullName>
    </submittedName>
</protein>
<dbReference type="Gene3D" id="3.40.50.12370">
    <property type="match status" value="1"/>
</dbReference>
<dbReference type="AlphaFoldDB" id="A0A845Q927"/>
<dbReference type="CDD" id="cd00293">
    <property type="entry name" value="USP-like"/>
    <property type="match status" value="1"/>
</dbReference>
<dbReference type="Pfam" id="PF00582">
    <property type="entry name" value="Usp"/>
    <property type="match status" value="1"/>
</dbReference>
<name>A0A845Q927_9HYPH</name>
<evidence type="ECO:0000313" key="2">
    <source>
        <dbReference type="EMBL" id="NBG95082.1"/>
    </source>
</evidence>
<sequence length="165" mass="17441">MPDNPAPKAPPARKRKFLVIADGSEESSKALRFASLRAAHTEGAVTLLAVIGPADFQHWLGVENLMREEAMDEAERVLHRLAAEAYDNFGVRPELVVKEGKLREKIASLIEKDPDIAVLVLAAATGKEGPGPLVSSIAGDAAGGFGIPVTIVPGDLTDEQISLLA</sequence>
<accession>A0A845Q927</accession>
<dbReference type="SUPFAM" id="SSF52402">
    <property type="entry name" value="Adenine nucleotide alpha hydrolases-like"/>
    <property type="match status" value="1"/>
</dbReference>
<dbReference type="OrthoDB" id="9813682at2"/>
<comment type="caution">
    <text evidence="2">The sequence shown here is derived from an EMBL/GenBank/DDBJ whole genome shotgun (WGS) entry which is preliminary data.</text>
</comment>
<dbReference type="InterPro" id="IPR006016">
    <property type="entry name" value="UspA"/>
</dbReference>
<dbReference type="Proteomes" id="UP000470384">
    <property type="component" value="Unassembled WGS sequence"/>
</dbReference>
<reference evidence="2 3" key="1">
    <citation type="journal article" date="2016" name="Int. J. Syst. Evol. Microbiol.">
        <title>Pyruvatibacter mobilis gen. nov., sp. nov., a marine bacterium from the culture broth of Picochlorum sp. 122.</title>
        <authorList>
            <person name="Wang G."/>
            <person name="Tang M."/>
            <person name="Wu H."/>
            <person name="Dai S."/>
            <person name="Li T."/>
            <person name="Chen C."/>
            <person name="He H."/>
            <person name="Fan J."/>
            <person name="Xiang W."/>
            <person name="Li X."/>
        </authorList>
    </citation>
    <scope>NUCLEOTIDE SEQUENCE [LARGE SCALE GENOMIC DNA]</scope>
    <source>
        <strain evidence="2 3">GYP-11</strain>
    </source>
</reference>
<keyword evidence="3" id="KW-1185">Reference proteome</keyword>
<evidence type="ECO:0000259" key="1">
    <source>
        <dbReference type="Pfam" id="PF00582"/>
    </source>
</evidence>
<dbReference type="EMBL" id="WXYQ01000004">
    <property type="protein sequence ID" value="NBG95082.1"/>
    <property type="molecule type" value="Genomic_DNA"/>
</dbReference>